<keyword evidence="3" id="KW-0653">Protein transport</keyword>
<feature type="domain" description="Mon2 C-terminal" evidence="7">
    <location>
        <begin position="1022"/>
        <end position="1250"/>
    </location>
</feature>
<feature type="compositionally biased region" description="Polar residues" evidence="5">
    <location>
        <begin position="1578"/>
        <end position="1591"/>
    </location>
</feature>
<feature type="domain" description="Mon2/Sec7/BIG1-like HUS" evidence="6">
    <location>
        <begin position="201"/>
        <end position="350"/>
    </location>
</feature>
<dbReference type="Pfam" id="PF16213">
    <property type="entry name" value="DCB"/>
    <property type="match status" value="1"/>
</dbReference>
<evidence type="ECO:0008006" key="11">
    <source>
        <dbReference type="Google" id="ProtNLM"/>
    </source>
</evidence>
<organism evidence="9 10">
    <name type="scientific">Xylaria arbuscula</name>
    <dbReference type="NCBI Taxonomy" id="114810"/>
    <lineage>
        <taxon>Eukaryota</taxon>
        <taxon>Fungi</taxon>
        <taxon>Dikarya</taxon>
        <taxon>Ascomycota</taxon>
        <taxon>Pezizomycotina</taxon>
        <taxon>Sordariomycetes</taxon>
        <taxon>Xylariomycetidae</taxon>
        <taxon>Xylariales</taxon>
        <taxon>Xylariaceae</taxon>
        <taxon>Xylaria</taxon>
    </lineage>
</organism>
<keyword evidence="4" id="KW-0175">Coiled coil</keyword>
<dbReference type="InterPro" id="IPR016024">
    <property type="entry name" value="ARM-type_fold"/>
</dbReference>
<protein>
    <recommendedName>
        <fullName evidence="11">Endosomal peripheral membrane protein</fullName>
    </recommendedName>
</protein>
<dbReference type="GO" id="GO:0015031">
    <property type="term" value="P:protein transport"/>
    <property type="evidence" value="ECO:0007669"/>
    <property type="project" value="UniProtKB-KW"/>
</dbReference>
<evidence type="ECO:0000256" key="3">
    <source>
        <dbReference type="ARBA" id="ARBA00022927"/>
    </source>
</evidence>
<dbReference type="EMBL" id="JANPWZ010002263">
    <property type="protein sequence ID" value="KAJ3560360.1"/>
    <property type="molecule type" value="Genomic_DNA"/>
</dbReference>
<evidence type="ECO:0000259" key="6">
    <source>
        <dbReference type="Pfam" id="PF12783"/>
    </source>
</evidence>
<dbReference type="InterPro" id="IPR032629">
    <property type="entry name" value="DCB_dom"/>
</dbReference>
<feature type="region of interest" description="Disordered" evidence="5">
    <location>
        <begin position="791"/>
        <end position="833"/>
    </location>
</feature>
<proteinExistence type="inferred from homology"/>
<feature type="region of interest" description="Disordered" evidence="5">
    <location>
        <begin position="476"/>
        <end position="525"/>
    </location>
</feature>
<feature type="region of interest" description="Disordered" evidence="5">
    <location>
        <begin position="1578"/>
        <end position="1609"/>
    </location>
</feature>
<keyword evidence="2" id="KW-0813">Transport</keyword>
<keyword evidence="10" id="KW-1185">Reference proteome</keyword>
<feature type="coiled-coil region" evidence="4">
    <location>
        <begin position="7"/>
        <end position="34"/>
    </location>
</feature>
<dbReference type="Pfam" id="PF16206">
    <property type="entry name" value="Mon2_C"/>
    <property type="match status" value="1"/>
</dbReference>
<dbReference type="PANTHER" id="PTHR10663">
    <property type="entry name" value="GUANYL-NUCLEOTIDE EXCHANGE FACTOR"/>
    <property type="match status" value="1"/>
</dbReference>
<dbReference type="VEuPathDB" id="FungiDB:F4678DRAFT_27504"/>
<feature type="compositionally biased region" description="Polar residues" evidence="5">
    <location>
        <begin position="510"/>
        <end position="519"/>
    </location>
</feature>
<feature type="compositionally biased region" description="Pro residues" evidence="5">
    <location>
        <begin position="796"/>
        <end position="809"/>
    </location>
</feature>
<comment type="caution">
    <text evidence="9">The sequence shown here is derived from an EMBL/GenBank/DDBJ whole genome shotgun (WGS) entry which is preliminary data.</text>
</comment>
<evidence type="ECO:0000259" key="7">
    <source>
        <dbReference type="Pfam" id="PF16206"/>
    </source>
</evidence>
<sequence>MTTQLLATELANLIQESKRKHNDLRQAAEKSADELKSIRSTSEASLAAELAQRVSFVNPFIIACGTKNTKFTSIAIVCLSRLILVGALPWSKLSPVLEALREATSAGLDVQLKILQALPTLLQNYANDIKGDLLVTALNICFILQTSKNGVVSNTSAATLQQLIMTVFEKVTTEDKSTSDTEVVGEAPTSDGETVRLRAAAMDAHRVFKDICLMTENHRPEYLRFTGLPQTFGLELIESVLSQHAALFLAHPEQAYILRTRVMPFIIKSLSGKPDFATSVRLVRILYTLLKKHLSILPSEGGDALDCLTQLLDQDTIVWRRALCMEVFRGVFAEPALMRRIFALYDSKGGRGTLKNLTATFVRVSTEKPAVIGLGHQSTIPVADPYANMGSSSDQAILESSGVTGIIGGSVNSEGHNTGISSQWSTVRVACIDQLDKTDPPNIPESYIYALTLSCITSLSEGLAKFILPLTVPGDARSRKRGTKLSDNGRDSPAPPEHSSIENTKAGLEKSTSTTSLDRSPSFKKNPVPVNPLALKDHPLYADVKTCAEIVDECWPAILATCSTFLYAALDSEYYHGLVRAFQKFTHVAGLLQLSTPRDAFLTTLGKAAVPPNVFTACLNTGSSKPNVPSPTTETPNSMFGNARGLLSVENLVTPVGVAGERQRQASFDASSTPQTINTRNLLCMRALLNLGIALGPTLSSSWSIILETLQQADLVLFTNGKTPGKIPIVAKVSDSTAEAEAAGLLASFSTEIRAVETAASRLLESTVDFPNDAFVEIATAVCHLLEHQPEQPAEPLAPPRSPLPPSSPAPGVRSPSAQHRKLSGLATAPSGVSQGDQFTLAKIGDLATINLERLLLYPPDTSGWNQITSKLIMVLSSSGISTPVRSRGADILVRLMLDAVKAISNQSDETRARVQLRILETLRASLEPLEENRVTSVATYSTDVDIHKIILEGLKDLLDECGESLLSGWSVIFDIIGTIFIPRRFGADDRTGERAVPQGLATRSSKLIRSAFNSMQLVCSDFLSSLPKSCFLILVDTLYKFCSQDDDLNIALTTVTFFWDLSNFLSRKNKQLPITNALVGDFDEASLVEKASHAENASSDAALWMLLLIRLTNVTINDKLDLRNSAIQTLLRIFDAYGDQLTPEAWSICIKAVIFRLMTSIEAELQALDGAGCNEKTRSDWYDTAVVVLNGISSLLSNYLDVLTVHPTFNSYWQQLLGHFATLLDLHVLEISTATFKALTQILSQSQTGPKQTFNKTTIDLAWDLWSRGIPVVNPDTTDKTPDNQNCLLAYVAALRDVYRLIQDDLTVERIRRMLTLLRDVMRTATPGAFIADIDHATPLQSQVLDVLKMLRTDIPGAPSALITQTSEFVSLAFTDGGIAATERATQKRTYVAMSKASMAILQTLVQSHAADTDIYNDGSLLTALVALAKPIEFKYQFPIVTRSEQPWRQATKSVIAILGATMSQLVALDIPRAMLQDIWRTIVVVANGISKADCEAPPDKVNISDDEQFDIDSFVQLRNLIIPSLGAEVVPDKTRKLFAESLFRMSIIHAPAPAESSLIYGNEGGRDGELSSLVATQDATASPQTTAEASATKLPPPMPSSGSAASEPSRVLRIRLARTAAPYLILRAALTLRTYIADQPLRGRMPQPLSQRKELAWILERLVELKSEPEAIPDTPNVESDGRKHLLRMYPLIVGAARVAANSGDANVSRLLTEALEVVGTELGM</sequence>
<dbReference type="Proteomes" id="UP001148614">
    <property type="component" value="Unassembled WGS sequence"/>
</dbReference>
<evidence type="ECO:0000256" key="5">
    <source>
        <dbReference type="SAM" id="MobiDB-lite"/>
    </source>
</evidence>
<dbReference type="SUPFAM" id="SSF48371">
    <property type="entry name" value="ARM repeat"/>
    <property type="match status" value="1"/>
</dbReference>
<reference evidence="9" key="1">
    <citation type="submission" date="2022-07" db="EMBL/GenBank/DDBJ databases">
        <title>Genome Sequence of Xylaria arbuscula.</title>
        <authorList>
            <person name="Buettner E."/>
        </authorList>
    </citation>
    <scope>NUCLEOTIDE SEQUENCE</scope>
    <source>
        <strain evidence="9">VT107</strain>
    </source>
</reference>
<evidence type="ECO:0000313" key="10">
    <source>
        <dbReference type="Proteomes" id="UP001148614"/>
    </source>
</evidence>
<dbReference type="InterPro" id="IPR032817">
    <property type="entry name" value="Mon2_C"/>
</dbReference>
<evidence type="ECO:0000313" key="9">
    <source>
        <dbReference type="EMBL" id="KAJ3560360.1"/>
    </source>
</evidence>
<dbReference type="GO" id="GO:0005794">
    <property type="term" value="C:Golgi apparatus"/>
    <property type="evidence" value="ECO:0007669"/>
    <property type="project" value="UniProtKB-ARBA"/>
</dbReference>
<comment type="similarity">
    <text evidence="1">Belongs to the MON2 family.</text>
</comment>
<feature type="domain" description="Mon2/Sec7/BIG1-like dimerisation and cyclophilin-binding" evidence="8">
    <location>
        <begin position="4"/>
        <end position="175"/>
    </location>
</feature>
<dbReference type="Pfam" id="PF12783">
    <property type="entry name" value="Sec7-like_HUS"/>
    <property type="match status" value="1"/>
</dbReference>
<accession>A0A9W8N767</accession>
<name>A0A9W8N767_9PEZI</name>
<gene>
    <name evidence="9" type="ORF">NPX13_g9330</name>
</gene>
<evidence type="ECO:0000256" key="1">
    <source>
        <dbReference type="ARBA" id="ARBA00008144"/>
    </source>
</evidence>
<evidence type="ECO:0000256" key="2">
    <source>
        <dbReference type="ARBA" id="ARBA00022448"/>
    </source>
</evidence>
<evidence type="ECO:0000259" key="8">
    <source>
        <dbReference type="Pfam" id="PF16213"/>
    </source>
</evidence>
<evidence type="ECO:0000256" key="4">
    <source>
        <dbReference type="SAM" id="Coils"/>
    </source>
</evidence>
<dbReference type="InterPro" id="IPR032691">
    <property type="entry name" value="Mon2/Sec7/BIG1-like_HUS"/>
</dbReference>
<dbReference type="PANTHER" id="PTHR10663:SF333">
    <property type="entry name" value="PROTEIN MON2 HOMOLOG"/>
    <property type="match status" value="1"/>
</dbReference>